<feature type="domain" description="Ciliary BBSome complex subunit 2 middle region" evidence="11">
    <location>
        <begin position="168"/>
        <end position="275"/>
    </location>
</feature>
<keyword evidence="8" id="KW-0175">Coiled coil</keyword>
<dbReference type="KEGG" id="apln:108738298"/>
<evidence type="ECO:0000259" key="10">
    <source>
        <dbReference type="Pfam" id="PF14782"/>
    </source>
</evidence>
<keyword evidence="6 7" id="KW-0966">Cell projection</keyword>
<evidence type="ECO:0000256" key="1">
    <source>
        <dbReference type="ARBA" id="ARBA00004138"/>
    </source>
</evidence>
<evidence type="ECO:0000313" key="15">
    <source>
        <dbReference type="RefSeq" id="XP_025832139.1"/>
    </source>
</evidence>
<dbReference type="OrthoDB" id="2120021at2759"/>
<dbReference type="GO" id="GO:0036064">
    <property type="term" value="C:ciliary basal body"/>
    <property type="evidence" value="ECO:0007669"/>
    <property type="project" value="TreeGrafter"/>
</dbReference>
<dbReference type="GO" id="GO:1905515">
    <property type="term" value="P:non-motile cilium assembly"/>
    <property type="evidence" value="ECO:0007669"/>
    <property type="project" value="InterPro"/>
</dbReference>
<dbReference type="InterPro" id="IPR029333">
    <property type="entry name" value="BBS2_GAE_dom"/>
</dbReference>
<dbReference type="InterPro" id="IPR036322">
    <property type="entry name" value="WD40_repeat_dom_sf"/>
</dbReference>
<evidence type="ECO:0000256" key="6">
    <source>
        <dbReference type="ARBA" id="ARBA00023273"/>
    </source>
</evidence>
<evidence type="ECO:0000256" key="4">
    <source>
        <dbReference type="ARBA" id="ARBA00023069"/>
    </source>
</evidence>
<dbReference type="GO" id="GO:0034464">
    <property type="term" value="C:BBSome"/>
    <property type="evidence" value="ECO:0007669"/>
    <property type="project" value="UniProtKB-UniRule"/>
</dbReference>
<dbReference type="InterPro" id="IPR016616">
    <property type="entry name" value="Bardet-Biedl_syndrome_2_prot"/>
</dbReference>
<evidence type="ECO:0000256" key="7">
    <source>
        <dbReference type="PIRNR" id="PIRNR013684"/>
    </source>
</evidence>
<keyword evidence="3 7" id="KW-0963">Cytoplasm</keyword>
<dbReference type="GO" id="GO:0016020">
    <property type="term" value="C:membrane"/>
    <property type="evidence" value="ECO:0007669"/>
    <property type="project" value="TreeGrafter"/>
</dbReference>
<dbReference type="InterPro" id="IPR029430">
    <property type="entry name" value="BBS2_N"/>
</dbReference>
<dbReference type="GeneID" id="108738298"/>
<keyword evidence="5 7" id="KW-0206">Cytoskeleton</keyword>
<dbReference type="InterPro" id="IPR055379">
    <property type="entry name" value="BBS2_pf_dom"/>
</dbReference>
<keyword evidence="14" id="KW-1185">Reference proteome</keyword>
<reference evidence="15" key="1">
    <citation type="submission" date="2025-08" db="UniProtKB">
        <authorList>
            <consortium name="RefSeq"/>
        </authorList>
    </citation>
    <scope>IDENTIFICATION</scope>
    <source>
        <tissue evidence="15">Entire body</tissue>
    </source>
</reference>
<dbReference type="GO" id="GO:0031514">
    <property type="term" value="C:motile cilium"/>
    <property type="evidence" value="ECO:0007669"/>
    <property type="project" value="TreeGrafter"/>
</dbReference>
<dbReference type="PANTHER" id="PTHR32465">
    <property type="entry name" value="BARDET-BIEDL SYNDROME 2 PROTEIN"/>
    <property type="match status" value="1"/>
</dbReference>
<feature type="domain" description="BBS2 GAE" evidence="10">
    <location>
        <begin position="394"/>
        <end position="480"/>
    </location>
</feature>
<protein>
    <recommendedName>
        <fullName evidence="7">Bardet-Biedl syndrome 2 protein homolog</fullName>
    </recommendedName>
</protein>
<organism evidence="14 15">
    <name type="scientific">Agrilus planipennis</name>
    <name type="common">Emerald ash borer</name>
    <name type="synonym">Agrilus marcopoli</name>
    <dbReference type="NCBI Taxonomy" id="224129"/>
    <lineage>
        <taxon>Eukaryota</taxon>
        <taxon>Metazoa</taxon>
        <taxon>Ecdysozoa</taxon>
        <taxon>Arthropoda</taxon>
        <taxon>Hexapoda</taxon>
        <taxon>Insecta</taxon>
        <taxon>Pterygota</taxon>
        <taxon>Neoptera</taxon>
        <taxon>Endopterygota</taxon>
        <taxon>Coleoptera</taxon>
        <taxon>Polyphaga</taxon>
        <taxon>Elateriformia</taxon>
        <taxon>Buprestoidea</taxon>
        <taxon>Buprestidae</taxon>
        <taxon>Agrilinae</taxon>
        <taxon>Agrilus</taxon>
    </lineage>
</organism>
<feature type="domain" description="BBS2 platform" evidence="12">
    <location>
        <begin position="487"/>
        <end position="575"/>
    </location>
</feature>
<evidence type="ECO:0000259" key="13">
    <source>
        <dbReference type="Pfam" id="PF23353"/>
    </source>
</evidence>
<evidence type="ECO:0000256" key="5">
    <source>
        <dbReference type="ARBA" id="ARBA00023212"/>
    </source>
</evidence>
<proteinExistence type="predicted"/>
<name>A0A7F5R851_AGRPL</name>
<feature type="coiled-coil region" evidence="8">
    <location>
        <begin position="332"/>
        <end position="359"/>
    </location>
</feature>
<dbReference type="SUPFAM" id="SSF50978">
    <property type="entry name" value="WD40 repeat-like"/>
    <property type="match status" value="1"/>
</dbReference>
<dbReference type="Pfam" id="PF14781">
    <property type="entry name" value="BBS2_N"/>
    <property type="match status" value="1"/>
</dbReference>
<accession>A0A7F5R851</accession>
<evidence type="ECO:0000259" key="11">
    <source>
        <dbReference type="Pfam" id="PF14783"/>
    </source>
</evidence>
<dbReference type="InParanoid" id="A0A7F5R851"/>
<evidence type="ECO:0000256" key="2">
    <source>
        <dbReference type="ARBA" id="ARBA00004245"/>
    </source>
</evidence>
<dbReference type="Pfam" id="PF23350">
    <property type="entry name" value="BBS2_pf"/>
    <property type="match status" value="1"/>
</dbReference>
<dbReference type="Pfam" id="PF14782">
    <property type="entry name" value="BBS2_GAE"/>
    <property type="match status" value="1"/>
</dbReference>
<dbReference type="PIRSF" id="PIRSF013684">
    <property type="entry name" value="BBS2"/>
    <property type="match status" value="1"/>
</dbReference>
<feature type="domain" description="BBS2 hairpin" evidence="13">
    <location>
        <begin position="587"/>
        <end position="683"/>
    </location>
</feature>
<keyword evidence="4 7" id="KW-0969">Cilium</keyword>
<evidence type="ECO:0000313" key="14">
    <source>
        <dbReference type="Proteomes" id="UP000192223"/>
    </source>
</evidence>
<evidence type="ECO:0000256" key="3">
    <source>
        <dbReference type="ARBA" id="ARBA00022490"/>
    </source>
</evidence>
<evidence type="ECO:0000256" key="8">
    <source>
        <dbReference type="SAM" id="Coils"/>
    </source>
</evidence>
<feature type="domain" description="Ciliary BBSome complex subunit 2 N-terminal" evidence="9">
    <location>
        <begin position="23"/>
        <end position="129"/>
    </location>
</feature>
<dbReference type="PANTHER" id="PTHR32465:SF0">
    <property type="entry name" value="BARDET-BIEDL SYNDROME 2 PROTEIN"/>
    <property type="match status" value="1"/>
</dbReference>
<comment type="subcellular location">
    <subcellularLocation>
        <location evidence="1">Cell projection</location>
        <location evidence="1">Cilium</location>
    </subcellularLocation>
    <subcellularLocation>
        <location evidence="2">Cytoplasm</location>
        <location evidence="2">Cytoskeleton</location>
    </subcellularLocation>
</comment>
<dbReference type="GO" id="GO:0043005">
    <property type="term" value="C:neuron projection"/>
    <property type="evidence" value="ECO:0007669"/>
    <property type="project" value="TreeGrafter"/>
</dbReference>
<dbReference type="InterPro" id="IPR055380">
    <property type="entry name" value="BBS2_hp_dom"/>
</dbReference>
<dbReference type="AlphaFoldDB" id="A0A7F5R851"/>
<dbReference type="Pfam" id="PF14783">
    <property type="entry name" value="BBS2_Mid"/>
    <property type="match status" value="1"/>
</dbReference>
<evidence type="ECO:0000259" key="12">
    <source>
        <dbReference type="Pfam" id="PF23350"/>
    </source>
</evidence>
<gene>
    <name evidence="15" type="primary">LOC108738298</name>
</gene>
<dbReference type="Pfam" id="PF23353">
    <property type="entry name" value="BBS2_hp"/>
    <property type="match status" value="1"/>
</dbReference>
<dbReference type="RefSeq" id="XP_025832139.1">
    <property type="nucleotide sequence ID" value="XM_025976354.1"/>
</dbReference>
<dbReference type="Proteomes" id="UP000192223">
    <property type="component" value="Unplaced"/>
</dbReference>
<dbReference type="InterPro" id="IPR029429">
    <property type="entry name" value="BBS2_Mid"/>
</dbReference>
<evidence type="ECO:0000259" key="9">
    <source>
        <dbReference type="Pfam" id="PF14781"/>
    </source>
</evidence>
<sequence>MEKPIRPVFSFELNYEFLPGIITIGKYDGTHPCLTMATTDDKVLIHSPHKRVSGTSTGNIIISESNKEVSTLNINQAVTALVAGKIIPNENKDILLIGTNTHLLAYNVHDNKDVFYQDCPDSVKTIRFGTMSEPNKPVIFVGGNSTVRGFDHAGLEVYWLAIGDTVTSILLLDFNRDGFNELMVCTEDYTIKVYKDSKMIAESLETGVVTVLTALPENRFAYALSNGTVGVYELDVRLWRVKSKNNVISCFGYDLLAQGTAQLITGWSNGKIDCRLIKTGEILFKDVLEHGIAGIIEADYRSNGKSDLIVATINGTIKGFSTTKPAAIMYTVEQQEEAIKELLAEKQKLLDEMKTNEKLKIKNGDRVYLEDDLISSGIIPANTKLSVIISNEDPNKHHLELILMTNNLTIIKAAIIFAEGFFDDDILTVNPPPSKLSSLLVIPLELPKDVAGTFLIKALVGYPASEKFHVFEFVRQIPRFSMYCKLDDKPETLPKGFVEFEIHERLQRICMWINQNFMFSPEIEYDGKTKLCVNFKCLRDEGFLQLCFENNGKHKICAESVALASDIIQSLAAFCKLESLKSTAYFPKEEEKLLKLMKDLEEIQSSKVKLNADVAQKLGEARTLLIRAEDSRINSVMDMGKYYYDLTLLNKELINGHNIRVKNHQEGMTAMKTINIIIQKASRLRVGQDAARVINDCKIAIQNNNMDGLIRVIRQGTN</sequence>